<evidence type="ECO:0000313" key="1">
    <source>
        <dbReference type="EMBL" id="GFS09000.1"/>
    </source>
</evidence>
<gene>
    <name evidence="1" type="ORF">ElyMa_004771900</name>
</gene>
<accession>A0AAV4IGQ7</accession>
<organism evidence="1 2">
    <name type="scientific">Elysia marginata</name>
    <dbReference type="NCBI Taxonomy" id="1093978"/>
    <lineage>
        <taxon>Eukaryota</taxon>
        <taxon>Metazoa</taxon>
        <taxon>Spiralia</taxon>
        <taxon>Lophotrochozoa</taxon>
        <taxon>Mollusca</taxon>
        <taxon>Gastropoda</taxon>
        <taxon>Heterobranchia</taxon>
        <taxon>Euthyneura</taxon>
        <taxon>Panpulmonata</taxon>
        <taxon>Sacoglossa</taxon>
        <taxon>Placobranchoidea</taxon>
        <taxon>Plakobranchidae</taxon>
        <taxon>Elysia</taxon>
    </lineage>
</organism>
<comment type="caution">
    <text evidence="1">The sequence shown here is derived from an EMBL/GenBank/DDBJ whole genome shotgun (WGS) entry which is preliminary data.</text>
</comment>
<dbReference type="EMBL" id="BMAT01009570">
    <property type="protein sequence ID" value="GFS09000.1"/>
    <property type="molecule type" value="Genomic_DNA"/>
</dbReference>
<dbReference type="AlphaFoldDB" id="A0AAV4IGQ7"/>
<keyword evidence="2" id="KW-1185">Reference proteome</keyword>
<protein>
    <submittedName>
        <fullName evidence="1">Uncharacterized protein</fullName>
    </submittedName>
</protein>
<proteinExistence type="predicted"/>
<name>A0AAV4IGQ7_9GAST</name>
<dbReference type="Proteomes" id="UP000762676">
    <property type="component" value="Unassembled WGS sequence"/>
</dbReference>
<reference evidence="1 2" key="1">
    <citation type="journal article" date="2021" name="Elife">
        <title>Chloroplast acquisition without the gene transfer in kleptoplastic sea slugs, Plakobranchus ocellatus.</title>
        <authorList>
            <person name="Maeda T."/>
            <person name="Takahashi S."/>
            <person name="Yoshida T."/>
            <person name="Shimamura S."/>
            <person name="Takaki Y."/>
            <person name="Nagai Y."/>
            <person name="Toyoda A."/>
            <person name="Suzuki Y."/>
            <person name="Arimoto A."/>
            <person name="Ishii H."/>
            <person name="Satoh N."/>
            <person name="Nishiyama T."/>
            <person name="Hasebe M."/>
            <person name="Maruyama T."/>
            <person name="Minagawa J."/>
            <person name="Obokata J."/>
            <person name="Shigenobu S."/>
        </authorList>
    </citation>
    <scope>NUCLEOTIDE SEQUENCE [LARGE SCALE GENOMIC DNA]</scope>
</reference>
<evidence type="ECO:0000313" key="2">
    <source>
        <dbReference type="Proteomes" id="UP000762676"/>
    </source>
</evidence>
<sequence length="120" mass="13336">MWFYRRILRVKWTNKRRNISVLKEIGTTLSLQQAITTIKVKYSGHVLGKPRTTFMKTVCEGELEGKRNRGRPPASLVSNLVTVSGMSLHKMVGASQDRDGCRKIVNLSAGTNTTSGDADI</sequence>